<evidence type="ECO:0000256" key="2">
    <source>
        <dbReference type="SAM" id="Phobius"/>
    </source>
</evidence>
<evidence type="ECO:0000313" key="5">
    <source>
        <dbReference type="Proteomes" id="UP001517247"/>
    </source>
</evidence>
<accession>A0ABW9J3T8</accession>
<dbReference type="PANTHER" id="PTHR30576:SF0">
    <property type="entry name" value="UNDECAPRENYL-PHOSPHATE N-ACETYLGALACTOSAMINYL 1-PHOSPHATE TRANSFERASE-RELATED"/>
    <property type="match status" value="1"/>
</dbReference>
<keyword evidence="2" id="KW-0472">Membrane</keyword>
<comment type="similarity">
    <text evidence="1">Belongs to the bacterial sugar transferase family.</text>
</comment>
<organism evidence="4 5">
    <name type="scientific">Pedobacter ureilyticus</name>
    <dbReference type="NCBI Taxonomy" id="1393051"/>
    <lineage>
        <taxon>Bacteria</taxon>
        <taxon>Pseudomonadati</taxon>
        <taxon>Bacteroidota</taxon>
        <taxon>Sphingobacteriia</taxon>
        <taxon>Sphingobacteriales</taxon>
        <taxon>Sphingobacteriaceae</taxon>
        <taxon>Pedobacter</taxon>
    </lineage>
</organism>
<evidence type="ECO:0000313" key="4">
    <source>
        <dbReference type="EMBL" id="MFN0255194.1"/>
    </source>
</evidence>
<dbReference type="EMBL" id="SSHJ02000005">
    <property type="protein sequence ID" value="MFN0255194.1"/>
    <property type="molecule type" value="Genomic_DNA"/>
</dbReference>
<dbReference type="RefSeq" id="WP_138722317.1">
    <property type="nucleotide sequence ID" value="NZ_SSHJ02000005.1"/>
</dbReference>
<dbReference type="GO" id="GO:0016740">
    <property type="term" value="F:transferase activity"/>
    <property type="evidence" value="ECO:0007669"/>
    <property type="project" value="UniProtKB-KW"/>
</dbReference>
<name>A0ABW9J3T8_9SPHI</name>
<protein>
    <submittedName>
        <fullName evidence="4">Sugar transferase</fullName>
    </submittedName>
</protein>
<dbReference type="Pfam" id="PF02397">
    <property type="entry name" value="Bac_transf"/>
    <property type="match status" value="1"/>
</dbReference>
<feature type="domain" description="Bacterial sugar transferase" evidence="3">
    <location>
        <begin position="161"/>
        <end position="354"/>
    </location>
</feature>
<keyword evidence="5" id="KW-1185">Reference proteome</keyword>
<proteinExistence type="inferred from homology"/>
<evidence type="ECO:0000259" key="3">
    <source>
        <dbReference type="Pfam" id="PF02397"/>
    </source>
</evidence>
<dbReference type="InterPro" id="IPR003362">
    <property type="entry name" value="Bact_transf"/>
</dbReference>
<sequence>MEVQKNTSFGMPQSRVNIIYYADQYDADIVAAFGEGGTVKKVGSFIDLYETVNKLSVYELDVSILVEVQPNVLTEALGLVETLKKNWLSRNLVVIFLLTEKDPSVTAAAFQARVADCYSPGISFADVKLRLQFLSAYKILNEQLKHLPEAPLKQYKAPFLKRLLDLTISIGALIVLSPVLLIIAILIKLDSKGPIFYTSKRVGTGYKIFDFYKFRSMRVNADKEVEALKATTANQYGDSAFFKMKDDPRVTKLGNFLRNSSIDELPQLFNVIKGDMSIVGNRPLPLYEAEQLTTNEWSMRFLGPAGITGLWQIIKRGKSDMSDRERKKLDNFYNKKFSVWLDLKIILMTVPVLLQKEKV</sequence>
<dbReference type="PANTHER" id="PTHR30576">
    <property type="entry name" value="COLANIC BIOSYNTHESIS UDP-GLUCOSE LIPID CARRIER TRANSFERASE"/>
    <property type="match status" value="1"/>
</dbReference>
<dbReference type="Proteomes" id="UP001517247">
    <property type="component" value="Unassembled WGS sequence"/>
</dbReference>
<keyword evidence="4" id="KW-0808">Transferase</keyword>
<keyword evidence="2" id="KW-1133">Transmembrane helix</keyword>
<comment type="caution">
    <text evidence="4">The sequence shown here is derived from an EMBL/GenBank/DDBJ whole genome shotgun (WGS) entry which is preliminary data.</text>
</comment>
<reference evidence="4 5" key="1">
    <citation type="submission" date="2024-12" db="EMBL/GenBank/DDBJ databases">
        <authorList>
            <person name="Hu S."/>
        </authorList>
    </citation>
    <scope>NUCLEOTIDE SEQUENCE [LARGE SCALE GENOMIC DNA]</scope>
    <source>
        <strain evidence="4 5">THG-T11</strain>
    </source>
</reference>
<evidence type="ECO:0000256" key="1">
    <source>
        <dbReference type="ARBA" id="ARBA00006464"/>
    </source>
</evidence>
<keyword evidence="2" id="KW-0812">Transmembrane</keyword>
<gene>
    <name evidence="4" type="ORF">E6A44_006400</name>
</gene>
<feature type="transmembrane region" description="Helical" evidence="2">
    <location>
        <begin position="163"/>
        <end position="187"/>
    </location>
</feature>